<organism evidence="7 8">
    <name type="scientific">Ensete ventricosum</name>
    <name type="common">Abyssinian banana</name>
    <name type="synonym">Musa ensete</name>
    <dbReference type="NCBI Taxonomy" id="4639"/>
    <lineage>
        <taxon>Eukaryota</taxon>
        <taxon>Viridiplantae</taxon>
        <taxon>Streptophyta</taxon>
        <taxon>Embryophyta</taxon>
        <taxon>Tracheophyta</taxon>
        <taxon>Spermatophyta</taxon>
        <taxon>Magnoliopsida</taxon>
        <taxon>Liliopsida</taxon>
        <taxon>Zingiberales</taxon>
        <taxon>Musaceae</taxon>
        <taxon>Ensete</taxon>
    </lineage>
</organism>
<evidence type="ECO:0000259" key="6">
    <source>
        <dbReference type="Pfam" id="PF04873"/>
    </source>
</evidence>
<evidence type="ECO:0000256" key="3">
    <source>
        <dbReference type="ARBA" id="ARBA00022745"/>
    </source>
</evidence>
<dbReference type="GO" id="GO:0005634">
    <property type="term" value="C:nucleus"/>
    <property type="evidence" value="ECO:0007669"/>
    <property type="project" value="UniProtKB-SubCell"/>
</dbReference>
<sequence>MVYPGGPNYMQHFTSSDERKDLYGGFYQHPMGECMMGVGDLVDLPPEKIADAADEESDDDMDIEELERRMWRDRMRLKRLKEQQQNRNKEQGDASKQYQSLDQARRKKMSRAQDGILKYMLKMMEVCNAQGFVYGIIPEKGKPVSGASDNLRASSGNGKFNRSPMKEEADMEFIQKRTAVESELVINQRVYTCDNVVCPHNDIHHGFPDRNARNSHQYFCKYQKTHPPGIGMTNNSFQVTKNKPSVIPLPLNSQPNPVNISGLGIPSDGQKSIDELMNFYDNNINGGKNMNLGGVTMLEEVGDFFDEVGSFVEQAQYGQESNVPFEQEFNNQPLEVSGDFSIGSGFNMPVMNSSDAMHGRIEHSLQNQDGFNWFY</sequence>
<proteinExistence type="inferred from homology"/>
<evidence type="ECO:0000256" key="1">
    <source>
        <dbReference type="ARBA" id="ARBA00004123"/>
    </source>
</evidence>
<dbReference type="GO" id="GO:0009873">
    <property type="term" value="P:ethylene-activated signaling pathway"/>
    <property type="evidence" value="ECO:0007669"/>
    <property type="project" value="UniProtKB-KW"/>
</dbReference>
<dbReference type="GO" id="GO:0003677">
    <property type="term" value="F:DNA binding"/>
    <property type="evidence" value="ECO:0007669"/>
    <property type="project" value="TreeGrafter"/>
</dbReference>
<dbReference type="GO" id="GO:0003700">
    <property type="term" value="F:DNA-binding transcription factor activity"/>
    <property type="evidence" value="ECO:0007669"/>
    <property type="project" value="InterPro"/>
</dbReference>
<dbReference type="PANTHER" id="PTHR33305">
    <property type="entry name" value="ETHYLENE INSENSITIVE 3-LIKE 2 PROTEIN"/>
    <property type="match status" value="1"/>
</dbReference>
<keyword evidence="4" id="KW-0539">Nucleus</keyword>
<dbReference type="InterPro" id="IPR047091">
    <property type="entry name" value="EIN3-like_DNA-bd"/>
</dbReference>
<evidence type="ECO:0000256" key="4">
    <source>
        <dbReference type="ARBA" id="ARBA00023242"/>
    </source>
</evidence>
<evidence type="ECO:0000256" key="5">
    <source>
        <dbReference type="SAM" id="MobiDB-lite"/>
    </source>
</evidence>
<comment type="caution">
    <text evidence="7">The sequence shown here is derived from an EMBL/GenBank/DDBJ whole genome shotgun (WGS) entry which is preliminary data.</text>
</comment>
<evidence type="ECO:0000256" key="2">
    <source>
        <dbReference type="ARBA" id="ARBA00009416"/>
    </source>
</evidence>
<dbReference type="AlphaFoldDB" id="A0A426YI33"/>
<dbReference type="Pfam" id="PF04873">
    <property type="entry name" value="EIN3_DNA-bd"/>
    <property type="match status" value="1"/>
</dbReference>
<keyword evidence="3" id="KW-0936">Ethylene signaling pathway</keyword>
<comment type="subcellular location">
    <subcellularLocation>
        <location evidence="1">Nucleus</location>
    </subcellularLocation>
</comment>
<comment type="similarity">
    <text evidence="2">Belongs to the EIN3 family.</text>
</comment>
<reference evidence="7 8" key="1">
    <citation type="journal article" date="2014" name="Agronomy (Basel)">
        <title>A Draft Genome Sequence for Ensete ventricosum, the Drought-Tolerant Tree Against Hunger.</title>
        <authorList>
            <person name="Harrison J."/>
            <person name="Moore K.A."/>
            <person name="Paszkiewicz K."/>
            <person name="Jones T."/>
            <person name="Grant M."/>
            <person name="Ambacheew D."/>
            <person name="Muzemil S."/>
            <person name="Studholme D.J."/>
        </authorList>
    </citation>
    <scope>NUCLEOTIDE SEQUENCE [LARGE SCALE GENOMIC DNA]</scope>
</reference>
<feature type="domain" description="Ethylene insensitive 3-like DNA-binding" evidence="6">
    <location>
        <begin position="64"/>
        <end position="153"/>
    </location>
</feature>
<feature type="compositionally biased region" description="Basic and acidic residues" evidence="5">
    <location>
        <begin position="81"/>
        <end position="93"/>
    </location>
</feature>
<gene>
    <name evidence="7" type="ORF">B296_00022742</name>
</gene>
<name>A0A426YI33_ENSVE</name>
<dbReference type="EMBL" id="AMZH03012274">
    <property type="protein sequence ID" value="RRT51337.1"/>
    <property type="molecule type" value="Genomic_DNA"/>
</dbReference>
<accession>A0A426YI33</accession>
<feature type="region of interest" description="Disordered" evidence="5">
    <location>
        <begin position="145"/>
        <end position="166"/>
    </location>
</feature>
<feature type="compositionally biased region" description="Polar residues" evidence="5">
    <location>
        <begin position="147"/>
        <end position="160"/>
    </location>
</feature>
<dbReference type="InterPro" id="IPR023278">
    <property type="entry name" value="Ethylene_insens-like_DNA-bd"/>
</dbReference>
<dbReference type="Gene3D" id="1.10.3180.10">
    <property type="entry name" value="DNA-binding domain of EIN3-like"/>
    <property type="match status" value="1"/>
</dbReference>
<protein>
    <recommendedName>
        <fullName evidence="6">Ethylene insensitive 3-like DNA-binding domain-containing protein</fullName>
    </recommendedName>
</protein>
<feature type="region of interest" description="Disordered" evidence="5">
    <location>
        <begin position="81"/>
        <end position="107"/>
    </location>
</feature>
<evidence type="ECO:0000313" key="7">
    <source>
        <dbReference type="EMBL" id="RRT51337.1"/>
    </source>
</evidence>
<dbReference type="InterPro" id="IPR006957">
    <property type="entry name" value="EIN3"/>
</dbReference>
<dbReference type="PANTHER" id="PTHR33305:SF30">
    <property type="entry name" value="ETHYLENE INSENSITIVE 3-LIKE 3 PROTEIN"/>
    <property type="match status" value="1"/>
</dbReference>
<dbReference type="Proteomes" id="UP000287651">
    <property type="component" value="Unassembled WGS sequence"/>
</dbReference>
<evidence type="ECO:0000313" key="8">
    <source>
        <dbReference type="Proteomes" id="UP000287651"/>
    </source>
</evidence>